<proteinExistence type="predicted"/>
<dbReference type="SMART" id="SM00388">
    <property type="entry name" value="HisKA"/>
    <property type="match status" value="1"/>
</dbReference>
<keyword evidence="16" id="KW-1185">Reference proteome</keyword>
<dbReference type="InterPro" id="IPR003661">
    <property type="entry name" value="HisK_dim/P_dom"/>
</dbReference>
<dbReference type="PANTHER" id="PTHR42878:SF7">
    <property type="entry name" value="SENSOR HISTIDINE KINASE GLRK"/>
    <property type="match status" value="1"/>
</dbReference>
<keyword evidence="12" id="KW-1133">Transmembrane helix</keyword>
<evidence type="ECO:0000256" key="2">
    <source>
        <dbReference type="ARBA" id="ARBA00004651"/>
    </source>
</evidence>
<dbReference type="SMART" id="SM00387">
    <property type="entry name" value="HATPase_c"/>
    <property type="match status" value="1"/>
</dbReference>
<feature type="transmembrane region" description="Helical" evidence="12">
    <location>
        <begin position="12"/>
        <end position="35"/>
    </location>
</feature>
<evidence type="ECO:0000259" key="14">
    <source>
        <dbReference type="PROSITE" id="PS50885"/>
    </source>
</evidence>
<sequence>MNSIRTRMVWSFGILIMLVVVTLGSLFAALVWNYYYGSATSSLTQRAETEAALHNRNLAMAPMNVVARYMLQNMTEGKSRLQLLDNVGALVVDSDGMPGEGQMLATPDVEQALSGERGVWRGRDPVTNERVAAVSMPLMRDQRVVALFRYTSSLKGIDDIVRNMILVTIIGALVVVLLFFGMSVLMANLIARPIRNLTKVAEQMAEGDWTKRAKIQNRDEIGRLADTLNTMAAEITRREKLKNDFISSISHELRTPLTSIKGWSETLVSGDPTDVEEVRMGLAIIDRETERLSGLVEDLLDFSKLYAKSIVLHPEPLDMLAPVRETVRQFVARAQRESVQLSADYGSDGPLLVLADANRLKQVMINVLDNALKFTSKGGTVSITVVREKQQAVIRIVDSGVGISADDLPHVTEKFYKGESQRAGSGLGLAICNEIIELHGGVLELASAPGEGTTVTLRMPLMEARPAEERMDAF</sequence>
<keyword evidence="5" id="KW-0597">Phosphoprotein</keyword>
<dbReference type="Gene3D" id="3.30.565.10">
    <property type="entry name" value="Histidine kinase-like ATPase, C-terminal domain"/>
    <property type="match status" value="1"/>
</dbReference>
<evidence type="ECO:0000256" key="6">
    <source>
        <dbReference type="ARBA" id="ARBA00022679"/>
    </source>
</evidence>
<dbReference type="Pfam" id="PF00672">
    <property type="entry name" value="HAMP"/>
    <property type="match status" value="1"/>
</dbReference>
<dbReference type="InterPro" id="IPR004358">
    <property type="entry name" value="Sig_transdc_His_kin-like_C"/>
</dbReference>
<evidence type="ECO:0000256" key="9">
    <source>
        <dbReference type="ARBA" id="ARBA00022840"/>
    </source>
</evidence>
<dbReference type="PROSITE" id="PS50885">
    <property type="entry name" value="HAMP"/>
    <property type="match status" value="1"/>
</dbReference>
<dbReference type="InterPro" id="IPR036890">
    <property type="entry name" value="HATPase_C_sf"/>
</dbReference>
<dbReference type="InterPro" id="IPR005467">
    <property type="entry name" value="His_kinase_dom"/>
</dbReference>
<dbReference type="InterPro" id="IPR050351">
    <property type="entry name" value="BphY/WalK/GraS-like"/>
</dbReference>
<dbReference type="PRINTS" id="PR00344">
    <property type="entry name" value="BCTRLSENSOR"/>
</dbReference>
<keyword evidence="4" id="KW-1003">Cell membrane</keyword>
<dbReference type="CDD" id="cd00082">
    <property type="entry name" value="HisKA"/>
    <property type="match status" value="1"/>
</dbReference>
<dbReference type="SUPFAM" id="SSF47384">
    <property type="entry name" value="Homodimeric domain of signal transducing histidine kinase"/>
    <property type="match status" value="1"/>
</dbReference>
<keyword evidence="8 15" id="KW-0418">Kinase</keyword>
<dbReference type="EC" id="2.7.13.3" evidence="3"/>
<dbReference type="EMBL" id="JBHMDO010000002">
    <property type="protein sequence ID" value="MFB9324465.1"/>
    <property type="molecule type" value="Genomic_DNA"/>
</dbReference>
<keyword evidence="11 12" id="KW-0472">Membrane</keyword>
<dbReference type="Pfam" id="PF02518">
    <property type="entry name" value="HATPase_c"/>
    <property type="match status" value="1"/>
</dbReference>
<dbReference type="CDD" id="cd00075">
    <property type="entry name" value="HATPase"/>
    <property type="match status" value="1"/>
</dbReference>
<protein>
    <recommendedName>
        <fullName evidence="3">histidine kinase</fullName>
        <ecNumber evidence="3">2.7.13.3</ecNumber>
    </recommendedName>
</protein>
<dbReference type="InterPro" id="IPR003594">
    <property type="entry name" value="HATPase_dom"/>
</dbReference>
<feature type="domain" description="Histidine kinase" evidence="13">
    <location>
        <begin position="248"/>
        <end position="463"/>
    </location>
</feature>
<dbReference type="InterPro" id="IPR003660">
    <property type="entry name" value="HAMP_dom"/>
</dbReference>
<evidence type="ECO:0000256" key="12">
    <source>
        <dbReference type="SAM" id="Phobius"/>
    </source>
</evidence>
<dbReference type="Pfam" id="PF00512">
    <property type="entry name" value="HisKA"/>
    <property type="match status" value="1"/>
</dbReference>
<evidence type="ECO:0000256" key="1">
    <source>
        <dbReference type="ARBA" id="ARBA00000085"/>
    </source>
</evidence>
<dbReference type="InterPro" id="IPR036097">
    <property type="entry name" value="HisK_dim/P_sf"/>
</dbReference>
<dbReference type="Proteomes" id="UP001589747">
    <property type="component" value="Unassembled WGS sequence"/>
</dbReference>
<comment type="subcellular location">
    <subcellularLocation>
        <location evidence="2">Cell membrane</location>
        <topology evidence="2">Multi-pass membrane protein</topology>
    </subcellularLocation>
</comment>
<evidence type="ECO:0000256" key="5">
    <source>
        <dbReference type="ARBA" id="ARBA00022553"/>
    </source>
</evidence>
<evidence type="ECO:0000256" key="3">
    <source>
        <dbReference type="ARBA" id="ARBA00012438"/>
    </source>
</evidence>
<keyword evidence="6" id="KW-0808">Transferase</keyword>
<keyword evidence="7" id="KW-0547">Nucleotide-binding</keyword>
<comment type="catalytic activity">
    <reaction evidence="1">
        <text>ATP + protein L-histidine = ADP + protein N-phospho-L-histidine.</text>
        <dbReference type="EC" id="2.7.13.3"/>
    </reaction>
</comment>
<keyword evidence="9" id="KW-0067">ATP-binding</keyword>
<dbReference type="GO" id="GO:0016301">
    <property type="term" value="F:kinase activity"/>
    <property type="evidence" value="ECO:0007669"/>
    <property type="project" value="UniProtKB-KW"/>
</dbReference>
<dbReference type="SMART" id="SM00304">
    <property type="entry name" value="HAMP"/>
    <property type="match status" value="1"/>
</dbReference>
<gene>
    <name evidence="15" type="ORF">ACFFSY_00730</name>
</gene>
<evidence type="ECO:0000256" key="10">
    <source>
        <dbReference type="ARBA" id="ARBA00023012"/>
    </source>
</evidence>
<comment type="caution">
    <text evidence="15">The sequence shown here is derived from an EMBL/GenBank/DDBJ whole genome shotgun (WGS) entry which is preliminary data.</text>
</comment>
<name>A0ABV5KHV4_9BACL</name>
<accession>A0ABV5KHV4</accession>
<dbReference type="Gene3D" id="6.10.340.10">
    <property type="match status" value="1"/>
</dbReference>
<evidence type="ECO:0000256" key="8">
    <source>
        <dbReference type="ARBA" id="ARBA00022777"/>
    </source>
</evidence>
<dbReference type="CDD" id="cd06225">
    <property type="entry name" value="HAMP"/>
    <property type="match status" value="1"/>
</dbReference>
<dbReference type="SUPFAM" id="SSF158472">
    <property type="entry name" value="HAMP domain-like"/>
    <property type="match status" value="1"/>
</dbReference>
<keyword evidence="12" id="KW-0812">Transmembrane</keyword>
<dbReference type="SUPFAM" id="SSF55874">
    <property type="entry name" value="ATPase domain of HSP90 chaperone/DNA topoisomerase II/histidine kinase"/>
    <property type="match status" value="1"/>
</dbReference>
<evidence type="ECO:0000256" key="4">
    <source>
        <dbReference type="ARBA" id="ARBA00022475"/>
    </source>
</evidence>
<evidence type="ECO:0000313" key="16">
    <source>
        <dbReference type="Proteomes" id="UP001589747"/>
    </source>
</evidence>
<feature type="transmembrane region" description="Helical" evidence="12">
    <location>
        <begin position="164"/>
        <end position="190"/>
    </location>
</feature>
<evidence type="ECO:0000259" key="13">
    <source>
        <dbReference type="PROSITE" id="PS50109"/>
    </source>
</evidence>
<organism evidence="15 16">
    <name type="scientific">Paenibacillus aurantiacus</name>
    <dbReference type="NCBI Taxonomy" id="1936118"/>
    <lineage>
        <taxon>Bacteria</taxon>
        <taxon>Bacillati</taxon>
        <taxon>Bacillota</taxon>
        <taxon>Bacilli</taxon>
        <taxon>Bacillales</taxon>
        <taxon>Paenibacillaceae</taxon>
        <taxon>Paenibacillus</taxon>
    </lineage>
</organism>
<dbReference type="PROSITE" id="PS50109">
    <property type="entry name" value="HIS_KIN"/>
    <property type="match status" value="1"/>
</dbReference>
<dbReference type="Gene3D" id="1.10.287.130">
    <property type="match status" value="1"/>
</dbReference>
<reference evidence="15 16" key="1">
    <citation type="submission" date="2024-09" db="EMBL/GenBank/DDBJ databases">
        <authorList>
            <person name="Sun Q."/>
            <person name="Mori K."/>
        </authorList>
    </citation>
    <scope>NUCLEOTIDE SEQUENCE [LARGE SCALE GENOMIC DNA]</scope>
    <source>
        <strain evidence="15 16">TISTR 2452</strain>
    </source>
</reference>
<evidence type="ECO:0000256" key="7">
    <source>
        <dbReference type="ARBA" id="ARBA00022741"/>
    </source>
</evidence>
<dbReference type="PANTHER" id="PTHR42878">
    <property type="entry name" value="TWO-COMPONENT HISTIDINE KINASE"/>
    <property type="match status" value="1"/>
</dbReference>
<evidence type="ECO:0000256" key="11">
    <source>
        <dbReference type="ARBA" id="ARBA00023136"/>
    </source>
</evidence>
<evidence type="ECO:0000313" key="15">
    <source>
        <dbReference type="EMBL" id="MFB9324465.1"/>
    </source>
</evidence>
<keyword evidence="10" id="KW-0902">Two-component regulatory system</keyword>
<feature type="domain" description="HAMP" evidence="14">
    <location>
        <begin position="188"/>
        <end position="240"/>
    </location>
</feature>
<dbReference type="RefSeq" id="WP_377488418.1">
    <property type="nucleotide sequence ID" value="NZ_JBHMDO010000002.1"/>
</dbReference>